<feature type="transmembrane region" description="Helical" evidence="6">
    <location>
        <begin position="241"/>
        <end position="261"/>
    </location>
</feature>
<evidence type="ECO:0000256" key="3">
    <source>
        <dbReference type="ARBA" id="ARBA00022692"/>
    </source>
</evidence>
<dbReference type="InterPro" id="IPR020846">
    <property type="entry name" value="MFS_dom"/>
</dbReference>
<feature type="transmembrane region" description="Helical" evidence="6">
    <location>
        <begin position="388"/>
        <end position="408"/>
    </location>
</feature>
<dbReference type="GO" id="GO:0022857">
    <property type="term" value="F:transmembrane transporter activity"/>
    <property type="evidence" value="ECO:0007669"/>
    <property type="project" value="InterPro"/>
</dbReference>
<gene>
    <name evidence="8" type="ORF">F1003_05515</name>
</gene>
<evidence type="ECO:0000256" key="2">
    <source>
        <dbReference type="ARBA" id="ARBA00022448"/>
    </source>
</evidence>
<feature type="transmembrane region" description="Helical" evidence="6">
    <location>
        <begin position="7"/>
        <end position="27"/>
    </location>
</feature>
<dbReference type="PANTHER" id="PTHR19432">
    <property type="entry name" value="SUGAR TRANSPORTER"/>
    <property type="match status" value="1"/>
</dbReference>
<dbReference type="Pfam" id="PF07690">
    <property type="entry name" value="MFS_1"/>
    <property type="match status" value="1"/>
</dbReference>
<keyword evidence="5 6" id="KW-0472">Membrane</keyword>
<evidence type="ECO:0000313" key="9">
    <source>
        <dbReference type="Proteomes" id="UP000447545"/>
    </source>
</evidence>
<keyword evidence="2" id="KW-0813">Transport</keyword>
<feature type="transmembrane region" description="Helical" evidence="6">
    <location>
        <begin position="363"/>
        <end position="381"/>
    </location>
</feature>
<reference evidence="8 9" key="1">
    <citation type="submission" date="2019-11" db="EMBL/GenBank/DDBJ databases">
        <title>Winogradskyella ouciana sp. nov., isolated from the hadal seawater of the Mariana Trench.</title>
        <authorList>
            <person name="Liu R."/>
        </authorList>
    </citation>
    <scope>NUCLEOTIDE SEQUENCE [LARGE SCALE GENOMIC DNA]</scope>
    <source>
        <strain evidence="8 9">ZXX205</strain>
    </source>
</reference>
<sequence length="512" mass="56948">MKKRTLGFWEIWNMSFGFLGIQMGFALQNANVSRIFQTLGAEVEDIPILWVAAPLTGLIVQPIIGYFSDRTWHPKLGRRRPYFLIGAILASLALFIMPNSPVLWFAAGMLWIMDASINVSMEPFRAFVGDNLPNHQRTKGFAMQSFFIGIGAYVASKLPKILTYFGVANTAPEGVIPDSVKYSFYIGGAAFFIAVLWTVLRSKEYSPEEMKVFEEHEAKSQDYVTKERSESWYVSNGKSHIFKGVITLLIGIIATYGVYHFELKKDLYVLTLGLISLGGIILIISGLMQKAKNYHNGFVTIVNDFQFMPKVMKQLAWVQFFSWFSLFSMWIYTTSAVTEHIYNTKDTTSLAYNTGANQVGEMFANYNIIAAAVAFLLPLLAKKTSRKFTHFLALVAGGFGLMSIYFISNPSTFTIEWLPMIGVGIAWASILSVPYAMLSGSLPASKMGYYMGVFNFFIVIPQLVAASILGFLVSTFFDNQPVYALLIGGGSMILAGILSLMVNDKVTAVANE</sequence>
<protein>
    <submittedName>
        <fullName evidence="8">MFS transporter</fullName>
    </submittedName>
</protein>
<dbReference type="SUPFAM" id="SSF103473">
    <property type="entry name" value="MFS general substrate transporter"/>
    <property type="match status" value="1"/>
</dbReference>
<feature type="transmembrane region" description="Helical" evidence="6">
    <location>
        <begin position="315"/>
        <end position="333"/>
    </location>
</feature>
<name>A0A7K1GAR5_9FLAO</name>
<evidence type="ECO:0000256" key="4">
    <source>
        <dbReference type="ARBA" id="ARBA00022989"/>
    </source>
</evidence>
<evidence type="ECO:0000313" key="8">
    <source>
        <dbReference type="EMBL" id="MTE26387.1"/>
    </source>
</evidence>
<evidence type="ECO:0000256" key="6">
    <source>
        <dbReference type="SAM" id="Phobius"/>
    </source>
</evidence>
<dbReference type="InterPro" id="IPR011701">
    <property type="entry name" value="MFS"/>
</dbReference>
<feature type="transmembrane region" description="Helical" evidence="6">
    <location>
        <begin position="267"/>
        <end position="288"/>
    </location>
</feature>
<feature type="domain" description="Major facilitator superfamily (MFS) profile" evidence="7">
    <location>
        <begin position="311"/>
        <end position="512"/>
    </location>
</feature>
<dbReference type="AlphaFoldDB" id="A0A7K1GAR5"/>
<feature type="transmembrane region" description="Helical" evidence="6">
    <location>
        <begin position="80"/>
        <end position="97"/>
    </location>
</feature>
<organism evidence="8 9">
    <name type="scientific">Winogradskyella ouciana</name>
    <dbReference type="NCBI Taxonomy" id="2608631"/>
    <lineage>
        <taxon>Bacteria</taxon>
        <taxon>Pseudomonadati</taxon>
        <taxon>Bacteroidota</taxon>
        <taxon>Flavobacteriia</taxon>
        <taxon>Flavobacteriales</taxon>
        <taxon>Flavobacteriaceae</taxon>
        <taxon>Winogradskyella</taxon>
    </lineage>
</organism>
<feature type="transmembrane region" description="Helical" evidence="6">
    <location>
        <begin position="450"/>
        <end position="477"/>
    </location>
</feature>
<feature type="transmembrane region" description="Helical" evidence="6">
    <location>
        <begin position="141"/>
        <end position="162"/>
    </location>
</feature>
<keyword evidence="9" id="KW-1185">Reference proteome</keyword>
<feature type="transmembrane region" description="Helical" evidence="6">
    <location>
        <begin position="420"/>
        <end position="438"/>
    </location>
</feature>
<feature type="transmembrane region" description="Helical" evidence="6">
    <location>
        <begin position="103"/>
        <end position="121"/>
    </location>
</feature>
<keyword evidence="3 6" id="KW-0812">Transmembrane</keyword>
<dbReference type="EMBL" id="WJYA01000004">
    <property type="protein sequence ID" value="MTE26387.1"/>
    <property type="molecule type" value="Genomic_DNA"/>
</dbReference>
<dbReference type="RefSeq" id="WP_155088215.1">
    <property type="nucleotide sequence ID" value="NZ_WJYA01000004.1"/>
</dbReference>
<feature type="transmembrane region" description="Helical" evidence="6">
    <location>
        <begin position="483"/>
        <end position="502"/>
    </location>
</feature>
<comment type="caution">
    <text evidence="8">The sequence shown here is derived from an EMBL/GenBank/DDBJ whole genome shotgun (WGS) entry which is preliminary data.</text>
</comment>
<dbReference type="PANTHER" id="PTHR19432:SF35">
    <property type="entry name" value="SOLUTE CARRIER FAMILY 45 MEMBER 3 ISOFORM X1"/>
    <property type="match status" value="1"/>
</dbReference>
<comment type="subcellular location">
    <subcellularLocation>
        <location evidence="1">Membrane</location>
        <topology evidence="1">Multi-pass membrane protein</topology>
    </subcellularLocation>
</comment>
<dbReference type="Proteomes" id="UP000447545">
    <property type="component" value="Unassembled WGS sequence"/>
</dbReference>
<dbReference type="PROSITE" id="PS50850">
    <property type="entry name" value="MFS"/>
    <property type="match status" value="1"/>
</dbReference>
<feature type="transmembrane region" description="Helical" evidence="6">
    <location>
        <begin position="47"/>
        <end position="68"/>
    </location>
</feature>
<proteinExistence type="predicted"/>
<dbReference type="InterPro" id="IPR036259">
    <property type="entry name" value="MFS_trans_sf"/>
</dbReference>
<feature type="transmembrane region" description="Helical" evidence="6">
    <location>
        <begin position="182"/>
        <end position="200"/>
    </location>
</feature>
<dbReference type="GO" id="GO:0016020">
    <property type="term" value="C:membrane"/>
    <property type="evidence" value="ECO:0007669"/>
    <property type="project" value="UniProtKB-SubCell"/>
</dbReference>
<keyword evidence="4 6" id="KW-1133">Transmembrane helix</keyword>
<accession>A0A7K1GAR5</accession>
<evidence type="ECO:0000256" key="1">
    <source>
        <dbReference type="ARBA" id="ARBA00004141"/>
    </source>
</evidence>
<evidence type="ECO:0000259" key="7">
    <source>
        <dbReference type="PROSITE" id="PS50850"/>
    </source>
</evidence>
<dbReference type="Gene3D" id="1.20.1250.20">
    <property type="entry name" value="MFS general substrate transporter like domains"/>
    <property type="match status" value="1"/>
</dbReference>
<evidence type="ECO:0000256" key="5">
    <source>
        <dbReference type="ARBA" id="ARBA00023136"/>
    </source>
</evidence>